<proteinExistence type="predicted"/>
<feature type="compositionally biased region" description="Basic and acidic residues" evidence="1">
    <location>
        <begin position="54"/>
        <end position="64"/>
    </location>
</feature>
<feature type="region of interest" description="Disordered" evidence="1">
    <location>
        <begin position="22"/>
        <end position="64"/>
    </location>
</feature>
<feature type="chain" id="PRO_5036850461" evidence="2">
    <location>
        <begin position="20"/>
        <end position="64"/>
    </location>
</feature>
<evidence type="ECO:0000256" key="2">
    <source>
        <dbReference type="SAM" id="SignalP"/>
    </source>
</evidence>
<name>A0A918R5T1_9FLAO</name>
<keyword evidence="2" id="KW-0732">Signal</keyword>
<evidence type="ECO:0000256" key="1">
    <source>
        <dbReference type="SAM" id="MobiDB-lite"/>
    </source>
</evidence>
<feature type="signal peptide" evidence="2">
    <location>
        <begin position="1"/>
        <end position="19"/>
    </location>
</feature>
<feature type="compositionally biased region" description="Polar residues" evidence="1">
    <location>
        <begin position="22"/>
        <end position="41"/>
    </location>
</feature>
<dbReference type="AlphaFoldDB" id="A0A918R5T1"/>
<sequence>MKTKILFMALIGAIITCNAQNKQSDNMASTSKANIDRSTLPIQPPPREPVTIMDARDVEKPETF</sequence>
<evidence type="ECO:0000313" key="3">
    <source>
        <dbReference type="EMBL" id="GGZ83217.1"/>
    </source>
</evidence>
<organism evidence="3 4">
    <name type="scientific">Algibacter mikhailovii</name>
    <dbReference type="NCBI Taxonomy" id="425498"/>
    <lineage>
        <taxon>Bacteria</taxon>
        <taxon>Pseudomonadati</taxon>
        <taxon>Bacteroidota</taxon>
        <taxon>Flavobacteriia</taxon>
        <taxon>Flavobacteriales</taxon>
        <taxon>Flavobacteriaceae</taxon>
        <taxon>Algibacter</taxon>
    </lineage>
</organism>
<keyword evidence="4" id="KW-1185">Reference proteome</keyword>
<gene>
    <name evidence="3" type="ORF">GCM10007028_21430</name>
</gene>
<comment type="caution">
    <text evidence="3">The sequence shown here is derived from an EMBL/GenBank/DDBJ whole genome shotgun (WGS) entry which is preliminary data.</text>
</comment>
<dbReference type="EMBL" id="BMWZ01000004">
    <property type="protein sequence ID" value="GGZ83217.1"/>
    <property type="molecule type" value="Genomic_DNA"/>
</dbReference>
<reference evidence="3" key="2">
    <citation type="submission" date="2020-09" db="EMBL/GenBank/DDBJ databases">
        <authorList>
            <person name="Sun Q."/>
            <person name="Kim S."/>
        </authorList>
    </citation>
    <scope>NUCLEOTIDE SEQUENCE</scope>
    <source>
        <strain evidence="3">KCTC 12710</strain>
    </source>
</reference>
<dbReference type="Proteomes" id="UP000636004">
    <property type="component" value="Unassembled WGS sequence"/>
</dbReference>
<accession>A0A918R5T1</accession>
<protein>
    <submittedName>
        <fullName evidence="3">Uncharacterized protein</fullName>
    </submittedName>
</protein>
<reference evidence="3" key="1">
    <citation type="journal article" date="2014" name="Int. J. Syst. Evol. Microbiol.">
        <title>Complete genome sequence of Corynebacterium casei LMG S-19264T (=DSM 44701T), isolated from a smear-ripened cheese.</title>
        <authorList>
            <consortium name="US DOE Joint Genome Institute (JGI-PGF)"/>
            <person name="Walter F."/>
            <person name="Albersmeier A."/>
            <person name="Kalinowski J."/>
            <person name="Ruckert C."/>
        </authorList>
    </citation>
    <scope>NUCLEOTIDE SEQUENCE</scope>
    <source>
        <strain evidence="3">KCTC 12710</strain>
    </source>
</reference>
<evidence type="ECO:0000313" key="4">
    <source>
        <dbReference type="Proteomes" id="UP000636004"/>
    </source>
</evidence>